<evidence type="ECO:0000256" key="1">
    <source>
        <dbReference type="SAM" id="Phobius"/>
    </source>
</evidence>
<feature type="transmembrane region" description="Helical" evidence="1">
    <location>
        <begin position="606"/>
        <end position="624"/>
    </location>
</feature>
<dbReference type="EMBL" id="JAHDYR010000012">
    <property type="protein sequence ID" value="KAG9395137.1"/>
    <property type="molecule type" value="Genomic_DNA"/>
</dbReference>
<name>A0A8J6E4Z9_9EUKA</name>
<comment type="caution">
    <text evidence="2">The sequence shown here is derived from an EMBL/GenBank/DDBJ whole genome shotgun (WGS) entry which is preliminary data.</text>
</comment>
<feature type="transmembrane region" description="Helical" evidence="1">
    <location>
        <begin position="136"/>
        <end position="157"/>
    </location>
</feature>
<dbReference type="Proteomes" id="UP000717585">
    <property type="component" value="Unassembled WGS sequence"/>
</dbReference>
<gene>
    <name evidence="2" type="ORF">J8273_0356</name>
</gene>
<evidence type="ECO:0008006" key="4">
    <source>
        <dbReference type="Google" id="ProtNLM"/>
    </source>
</evidence>
<proteinExistence type="predicted"/>
<accession>A0A8J6E4Z9</accession>
<feature type="transmembrane region" description="Helical" evidence="1">
    <location>
        <begin position="166"/>
        <end position="188"/>
    </location>
</feature>
<keyword evidence="3" id="KW-1185">Reference proteome</keyword>
<reference evidence="2" key="1">
    <citation type="submission" date="2021-05" db="EMBL/GenBank/DDBJ databases">
        <title>A free-living protist that lacks canonical eukaryotic 1 DNA replication and segregation systems.</title>
        <authorList>
            <person name="Salas-Leiva D.E."/>
            <person name="Tromer E.C."/>
            <person name="Curtis B.A."/>
            <person name="Jerlstrom-Hultqvist J."/>
            <person name="Kolisko M."/>
            <person name="Yi Z."/>
            <person name="Salas-Leiva J.S."/>
            <person name="Gallot-Lavallee L."/>
            <person name="Kops G.J.P.L."/>
            <person name="Archibald J.M."/>
            <person name="Simpson A.G.B."/>
            <person name="Roger A.J."/>
        </authorList>
    </citation>
    <scope>NUCLEOTIDE SEQUENCE</scope>
    <source>
        <strain evidence="2">BICM</strain>
    </source>
</reference>
<feature type="transmembrane region" description="Helical" evidence="1">
    <location>
        <begin position="77"/>
        <end position="99"/>
    </location>
</feature>
<evidence type="ECO:0000313" key="3">
    <source>
        <dbReference type="Proteomes" id="UP000717585"/>
    </source>
</evidence>
<organism evidence="2 3">
    <name type="scientific">Carpediemonas membranifera</name>
    <dbReference type="NCBI Taxonomy" id="201153"/>
    <lineage>
        <taxon>Eukaryota</taxon>
        <taxon>Metamonada</taxon>
        <taxon>Carpediemonas-like organisms</taxon>
        <taxon>Carpediemonas</taxon>
    </lineage>
</organism>
<keyword evidence="1" id="KW-0472">Membrane</keyword>
<sequence>MSGTPSKIQLMKERSMLRFKVRKNLFFSLTHLLRLYAFGLGVAAMPLLVAVSLSLAPLTNGADPSNPESYVNWGWTTQVAAAGAFLADISPVAPLCLLMWPKQTTKGTMNLSMLITVAYTAFFSFSYLWTNWSMHSLNVVYFLIGMFNAWLGGWIIWRNTRHMPTLFVVGITNTLVSALYFVYGNIVFKFLPVYPLAVRIIFRVIIHPLFEQAFLVCVRISASLLLRNTFDDATHAFIQTFPMTMALMGRFLIINVDSVLWLTVASMLNFLTSMSMRLTTFIWDDLAVTIYRKVYNATHAKELRRRRHQQLAGIQQASYPVSTRGDDVSESVILDSARHGSGATTPIMPLFKPVLSPSTERNLMKESIAAAVAADRAIEDCSSSDNDEDAPPVHAVAVRPPQQLNLNNSRFLDAVEPSEMSSSGLSAFALLPSEEGASTDGLRPSGSDFEGDGAVTCRLPDVRPWRDRVTGESVTIFFSRKLGYYDDIDRVIPDDKVAAFRRNLGTFRAMDGNYSIIFESVAIFLSAFLTWAFRDDSLLFNFNYERFQGGKVDGVELIEQTLVQFAIQLLADYAVLFLVQTFVGTPYRKAWTCRHRRTPFGRVKHAILTSFVILTAMLLTFMIVRTVPTKSVCGSSGNVCDCGFVMHEMLGNC</sequence>
<feature type="transmembrane region" description="Helical" evidence="1">
    <location>
        <begin position="111"/>
        <end position="130"/>
    </location>
</feature>
<keyword evidence="1" id="KW-0812">Transmembrane</keyword>
<feature type="transmembrane region" description="Helical" evidence="1">
    <location>
        <begin position="512"/>
        <end position="533"/>
    </location>
</feature>
<feature type="transmembrane region" description="Helical" evidence="1">
    <location>
        <begin position="565"/>
        <end position="585"/>
    </location>
</feature>
<dbReference type="AlphaFoldDB" id="A0A8J6E4Z9"/>
<feature type="transmembrane region" description="Helical" evidence="1">
    <location>
        <begin position="259"/>
        <end position="283"/>
    </location>
</feature>
<evidence type="ECO:0000313" key="2">
    <source>
        <dbReference type="EMBL" id="KAG9395137.1"/>
    </source>
</evidence>
<keyword evidence="1" id="KW-1133">Transmembrane helix</keyword>
<protein>
    <recommendedName>
        <fullName evidence="4">Transmembrane protein</fullName>
    </recommendedName>
</protein>